<protein>
    <submittedName>
        <fullName evidence="1">GpU protein</fullName>
    </submittedName>
</protein>
<comment type="caution">
    <text evidence="1">The sequence shown here is derived from an EMBL/GenBank/DDBJ whole genome shotgun (WGS) entry which is preliminary data.</text>
</comment>
<organism evidence="1 2">
    <name type="scientific">Lonepinella koalarum</name>
    <dbReference type="NCBI Taxonomy" id="53417"/>
    <lineage>
        <taxon>Bacteria</taxon>
        <taxon>Pseudomonadati</taxon>
        <taxon>Pseudomonadota</taxon>
        <taxon>Gammaproteobacteria</taxon>
        <taxon>Pasteurellales</taxon>
        <taxon>Pasteurellaceae</taxon>
        <taxon>Lonepinella</taxon>
    </lineage>
</organism>
<gene>
    <name evidence="1" type="ORF">EV692_2394</name>
</gene>
<evidence type="ECO:0000313" key="1">
    <source>
        <dbReference type="EMBL" id="TCK64910.1"/>
    </source>
</evidence>
<sequence>MYFMLGTVAFEPINLTDFSETFAAQFAEHQVLKGKPRLQAMGEKLIELRFSIRLHFKIGGVESRYQTLLTAKEKQQALALMWGTKYKGQFVITDITSTTLFTDAKGNALCREMDVSLKEFIGDEQAGILGAALSLGGKSLLGSILPDSVVSALSTAKQTVSRAVELYNAGKRAVDEVKNTVAIIRQFAQEPSTALAYLPSAIGNLDSALGGFGELTCMGDMLDGVRSFLPVASEFSQEMGSIYGDLQQLQQCFDLGSNGADWSDWVTPTVNSLVSLDDSFDMLAPRVAEMTAWVVLRTDETENEDDHTNLA</sequence>
<evidence type="ECO:0000313" key="2">
    <source>
        <dbReference type="Proteomes" id="UP000295496"/>
    </source>
</evidence>
<dbReference type="RefSeq" id="WP_132302948.1">
    <property type="nucleotide sequence ID" value="NZ_CP170642.1"/>
</dbReference>
<reference evidence="1 2" key="1">
    <citation type="submission" date="2019-03" db="EMBL/GenBank/DDBJ databases">
        <title>Genomic Encyclopedia of Type Strains, Phase IV (KMG-IV): sequencing the most valuable type-strain genomes for metagenomic binning, comparative biology and taxonomic classification.</title>
        <authorList>
            <person name="Goeker M."/>
        </authorList>
    </citation>
    <scope>NUCLEOTIDE SEQUENCE [LARGE SCALE GENOMIC DNA]</scope>
    <source>
        <strain evidence="1 2">DSM 10053</strain>
    </source>
</reference>
<proteinExistence type="predicted"/>
<dbReference type="EMBL" id="SMGJ01000012">
    <property type="protein sequence ID" value="TCK64910.1"/>
    <property type="molecule type" value="Genomic_DNA"/>
</dbReference>
<dbReference type="InterPro" id="IPR009734">
    <property type="entry name" value="Myoviridae_GpU"/>
</dbReference>
<dbReference type="Proteomes" id="UP000295496">
    <property type="component" value="Unassembled WGS sequence"/>
</dbReference>
<dbReference type="Pfam" id="PF06995">
    <property type="entry name" value="Phage_P2_GpU"/>
    <property type="match status" value="1"/>
</dbReference>
<keyword evidence="2" id="KW-1185">Reference proteome</keyword>
<name>A0A4R1KKJ4_9PAST</name>
<accession>A0A4R1KKJ4</accession>
<dbReference type="AlphaFoldDB" id="A0A4R1KKJ4"/>